<dbReference type="EMBL" id="CALTRL010001066">
    <property type="protein sequence ID" value="CAH7670763.1"/>
    <property type="molecule type" value="Genomic_DNA"/>
</dbReference>
<reference evidence="2" key="1">
    <citation type="submission" date="2022-06" db="EMBL/GenBank/DDBJ databases">
        <authorList>
            <consortium name="SYNGENTA / RWTH Aachen University"/>
        </authorList>
    </citation>
    <scope>NUCLEOTIDE SEQUENCE</scope>
</reference>
<proteinExistence type="predicted"/>
<dbReference type="Proteomes" id="UP001153365">
    <property type="component" value="Unassembled WGS sequence"/>
</dbReference>
<sequence length="231" mass="26077">MCPHSRSFHIHRQPMCPITVHDLRIYSWARSRSSTIKSINDLKHLEEVVNQSVYLFPRFESNNDCKANFYLQIAKDLSEPLALLNLELASRKKNKKNKKIEKNRLWTSGGHPLPPIPPGFFFPRETVISHPPSLSLSPSLPLSLSPPQMHLAQLSTSTDPFGHLPVVKTSSSLDRQPFGHQSLLPFFTSSTRPLLTFLSHQTSLFLSIVSSLLTLLLLSLLLLLLLLPFSI</sequence>
<keyword evidence="1" id="KW-0812">Transmembrane</keyword>
<comment type="caution">
    <text evidence="2">The sequence shown here is derived from an EMBL/GenBank/DDBJ whole genome shotgun (WGS) entry which is preliminary data.</text>
</comment>
<keyword evidence="3" id="KW-1185">Reference proteome</keyword>
<feature type="transmembrane region" description="Helical" evidence="1">
    <location>
        <begin position="204"/>
        <end position="227"/>
    </location>
</feature>
<gene>
    <name evidence="2" type="ORF">PPACK8108_LOCUS5497</name>
</gene>
<keyword evidence="1" id="KW-0472">Membrane</keyword>
<evidence type="ECO:0000313" key="3">
    <source>
        <dbReference type="Proteomes" id="UP001153365"/>
    </source>
</evidence>
<name>A0AAV0AQT1_PHAPC</name>
<evidence type="ECO:0000313" key="2">
    <source>
        <dbReference type="EMBL" id="CAH7670763.1"/>
    </source>
</evidence>
<protein>
    <submittedName>
        <fullName evidence="2">Expressed protein</fullName>
    </submittedName>
</protein>
<keyword evidence="1" id="KW-1133">Transmembrane helix</keyword>
<organism evidence="2 3">
    <name type="scientific">Phakopsora pachyrhizi</name>
    <name type="common">Asian soybean rust disease fungus</name>
    <dbReference type="NCBI Taxonomy" id="170000"/>
    <lineage>
        <taxon>Eukaryota</taxon>
        <taxon>Fungi</taxon>
        <taxon>Dikarya</taxon>
        <taxon>Basidiomycota</taxon>
        <taxon>Pucciniomycotina</taxon>
        <taxon>Pucciniomycetes</taxon>
        <taxon>Pucciniales</taxon>
        <taxon>Phakopsoraceae</taxon>
        <taxon>Phakopsora</taxon>
    </lineage>
</organism>
<evidence type="ECO:0000256" key="1">
    <source>
        <dbReference type="SAM" id="Phobius"/>
    </source>
</evidence>
<dbReference type="AlphaFoldDB" id="A0AAV0AQT1"/>
<accession>A0AAV0AQT1</accession>